<dbReference type="InterPro" id="IPR001343">
    <property type="entry name" value="Hemolysn_Ca-bd"/>
</dbReference>
<dbReference type="SUPFAM" id="SSF51120">
    <property type="entry name" value="beta-Roll"/>
    <property type="match status" value="15"/>
</dbReference>
<dbReference type="PROSITE" id="PS00330">
    <property type="entry name" value="HEMOLYSIN_CALCIUM"/>
    <property type="match status" value="17"/>
</dbReference>
<dbReference type="InterPro" id="IPR011049">
    <property type="entry name" value="Serralysin-like_metalloprot_C"/>
</dbReference>
<protein>
    <submittedName>
        <fullName evidence="9">Bifunctional hemolysin/adenylate cyclase</fullName>
    </submittedName>
</protein>
<keyword evidence="4" id="KW-0800">Toxin</keyword>
<feature type="compositionally biased region" description="Low complexity" evidence="8">
    <location>
        <begin position="494"/>
        <end position="525"/>
    </location>
</feature>
<dbReference type="Gene3D" id="2.150.10.10">
    <property type="entry name" value="Serralysin-like metalloprotease, C-terminal"/>
    <property type="match status" value="16"/>
</dbReference>
<feature type="compositionally biased region" description="Low complexity" evidence="8">
    <location>
        <begin position="94"/>
        <end position="105"/>
    </location>
</feature>
<evidence type="ECO:0000256" key="6">
    <source>
        <dbReference type="ARBA" id="ARBA00023026"/>
    </source>
</evidence>
<evidence type="ECO:0000256" key="5">
    <source>
        <dbReference type="ARBA" id="ARBA00022737"/>
    </source>
</evidence>
<dbReference type="InterPro" id="IPR050557">
    <property type="entry name" value="RTX_toxin/Mannuronan_C5-epim"/>
</dbReference>
<feature type="region of interest" description="Disordered" evidence="8">
    <location>
        <begin position="91"/>
        <end position="120"/>
    </location>
</feature>
<name>A0A679JIG3_9HYPH</name>
<evidence type="ECO:0000256" key="2">
    <source>
        <dbReference type="ARBA" id="ARBA00004613"/>
    </source>
</evidence>
<proteinExistence type="predicted"/>
<dbReference type="PANTHER" id="PTHR38340">
    <property type="entry name" value="S-LAYER PROTEIN"/>
    <property type="match status" value="1"/>
</dbReference>
<keyword evidence="5" id="KW-0677">Repeat</keyword>
<evidence type="ECO:0000256" key="8">
    <source>
        <dbReference type="SAM" id="MobiDB-lite"/>
    </source>
</evidence>
<comment type="subcellular location">
    <subcellularLocation>
        <location evidence="1">Membrane</location>
    </subcellularLocation>
    <subcellularLocation>
        <location evidence="2">Secreted</location>
    </subcellularLocation>
</comment>
<dbReference type="GO" id="GO:0090729">
    <property type="term" value="F:toxin activity"/>
    <property type="evidence" value="ECO:0007669"/>
    <property type="project" value="UniProtKB-KW"/>
</dbReference>
<feature type="region of interest" description="Disordered" evidence="8">
    <location>
        <begin position="282"/>
        <end position="334"/>
    </location>
</feature>
<evidence type="ECO:0000313" key="9">
    <source>
        <dbReference type="EMBL" id="CAA2105741.1"/>
    </source>
</evidence>
<gene>
    <name evidence="9" type="primary">cya_20</name>
    <name evidence="9" type="ORF">MBUL_03344</name>
</gene>
<keyword evidence="7" id="KW-0472">Membrane</keyword>
<feature type="region of interest" description="Disordered" evidence="8">
    <location>
        <begin position="492"/>
        <end position="563"/>
    </location>
</feature>
<dbReference type="GO" id="GO:0016020">
    <property type="term" value="C:membrane"/>
    <property type="evidence" value="ECO:0007669"/>
    <property type="project" value="UniProtKB-SubCell"/>
</dbReference>
<feature type="compositionally biased region" description="Low complexity" evidence="8">
    <location>
        <begin position="539"/>
        <end position="562"/>
    </location>
</feature>
<dbReference type="PRINTS" id="PR00313">
    <property type="entry name" value="CABNDNGRPT"/>
</dbReference>
<dbReference type="PANTHER" id="PTHR38340:SF1">
    <property type="entry name" value="S-LAYER PROTEIN"/>
    <property type="match status" value="1"/>
</dbReference>
<dbReference type="Pfam" id="PF00353">
    <property type="entry name" value="HemolysinCabind"/>
    <property type="match status" value="21"/>
</dbReference>
<sequence length="2152" mass="210300">MATRNVPGTYATIADAIAAANPGDTIAVSAAYGGNETATVTVDDLRFSAPSSVTGITLQADGGITKITALGASPISISGTGGNETLIGNTGANTLTGSSGDDTLSGGAGNDILDGGDGSDTLTGGDGNDIIVMSASSGAAGTANGGEGSDTVQVIAGDLGSVAFSNVESLDLQSGYTYGSVAQLNAFGSITSTTTPADAQLVFYLGYYGEAGGTLDFSNRGLGAHGVSVQNSGSGLSSALTLIGTANADTFNGSVYDDALTGGAGNDTLYASAGNDTLTGGAGNDILDGGEGNDALDGGDGDDTLTGGSGDDTLSGGAGNDILDGGDGSDTLTGGDGNDTIVMSAYSAAAGTANGGAGSDTVQVIAGDLGSVAFSNVESLDLQSGYTYGSVAQLNAFGSITSTTTPADAQLVFYLGYYGEAGGTLDLSNRGLGAHGVSVQNSGSGLSSALTLIGTANADTFNGSANDDALTGGAGNDTLYANAGNDTLGGGAGNDILDGGQGNDALDGGDGNDTLTGSSGDDTLSGGAGNDILDGGDGSDTVTGGDGNDTILMSASSGAGSSADGGTGIDTVQVINADLGLVTFSNVESLDLQNGYTYGSVAQLNAFGSIISTTTAADAQLGFYLGYYDEAGGTLDFSNRGLGAHGVSVQDVGNRLSSALTLIGTANADALYGSTYDDTLTGGAGNDTLTGGTGNDTLAGGTGNDILDADFGSDMVSGGDGNDSITVYDDGVDGLDGGAGNDTFQIMTGYGGIVSVEGGIGTDTLINAYDLGNTSFTGVEVLDTKSVVATTAQLSSFTNLVDSTATTTKFEISLQGAGGTVDFTSRVTGTDSVLVSNAGLTAGVTIIGSARNDTLNGSDFDDTLIGGAGNDRLNGGLGSDTLEGGAGNDVIVGDDEGDTASYAGATAAVTVNLATTSAQNTVGAGTDTIKDTPNLIGSAFNDTLTGDALSNVIDGGAGNDVINASGGTDILKGNDGNDTFTNSSSQNRTGLIDGGAGTDTVVVGTFGDFTFTNVEILDYKLSGGLLGTIAQFSAFSTILDSDVDNIEILATLKGSGGTLDFSSTITGDHTLNVDAYGLTSRAIITGSKNSDTIYGTNFNDILSGDAGIDYLEGYDGKDTLIGGDGNDYLYGYDGEKLYADILQGGNGNDILTGDGSKDTASYSDASSAVTVSLLKQGSAQNTGGGGSDTLRSITNLIGSAFADTLTGDAYASRLDGGAGNDVLDGDEGIDTLAGGAGDDTYLVNTTTDLIVEATGEGFDTIKTTLTYTLAADQEIEALQTTSDAGTKGISLTGNALANTLRGNAGVNTLNGGAGADSLSGLGGNDTYIVDDAGDRVFETAGAGTDVVQASVSFTLTAGQAIETLTLTGTAALDGTGNALANTIQGNGAANRLDGGGGADVLIGGLGDDIYVTDGGDTITEAADAGTDLVESSVSLTLGNNVENLTLTGTGAIDGTGNALANTLQGNAAANTLDGVSGADILIGGLGDDIYVTDGGDTITEAASAGTDLVRSSATLTLGLNLENLTLIGSAAINGTGNTLANTIRGNGAANILNGGKGSDTLVGGLGNDTYVTDGGDTIVEALDGGTDLVQSAVSLTLGDNLENLTLTGKAVTNGTGNALANRITGNAAANVLDGGTGSDTLIGGLGDDTYVTDGGDTIAEAASAGTDTVRSSASHTLSKNLENLILTGIQAIDGTGNVLDNVLTGNGAANILNGNGGKDTLIGGLGDDTYVTDGDDTLVEASGAGTDLVQSAASFTLAEGFENLALTGASALAGTGNSAANTITGNAAANRLDGATGSDTLIGGLGNDTYVTDGGDTIVEALNGGTDLVETSVSLTLGDNIENLTLTGVSALAGTGNALANRITGNAAANLLDGGTGSDTLIGGLGNDTYVTDGGDTIVEALGAGTDLVRSSATLTLGDNLENLTLTGTAAIKATGNALDNTLLGNDAANVLNGATGTDRLVGGLGDDTYVTDGGDKIVEASAGGIDLVRSSVEFNLGSEIENLLLTGSADINGKGNALANTLTGNGSANMLNGGLGDDILKGGAGADIFFFNTALGAGNVDRIVDFAAIDDTLRLENGIFTALTKAGTLAAGAFKDIGAAGAVLDADDRVLYDSRTGAVSYDADGSGSADALQFALLTTRPVITFQDILVV</sequence>
<dbReference type="EMBL" id="LR743504">
    <property type="protein sequence ID" value="CAA2105741.1"/>
    <property type="molecule type" value="Genomic_DNA"/>
</dbReference>
<dbReference type="InterPro" id="IPR018511">
    <property type="entry name" value="Hemolysin-typ_Ca-bd_CS"/>
</dbReference>
<evidence type="ECO:0000256" key="7">
    <source>
        <dbReference type="ARBA" id="ARBA00023136"/>
    </source>
</evidence>
<evidence type="ECO:0000256" key="1">
    <source>
        <dbReference type="ARBA" id="ARBA00004370"/>
    </source>
</evidence>
<keyword evidence="3" id="KW-0964">Secreted</keyword>
<dbReference type="GO" id="GO:0005576">
    <property type="term" value="C:extracellular region"/>
    <property type="evidence" value="ECO:0007669"/>
    <property type="project" value="UniProtKB-SubCell"/>
</dbReference>
<evidence type="ECO:0000256" key="4">
    <source>
        <dbReference type="ARBA" id="ARBA00022656"/>
    </source>
</evidence>
<organism evidence="9">
    <name type="scientific">Methylobacterium bullatum</name>
    <dbReference type="NCBI Taxonomy" id="570505"/>
    <lineage>
        <taxon>Bacteria</taxon>
        <taxon>Pseudomonadati</taxon>
        <taxon>Pseudomonadota</taxon>
        <taxon>Alphaproteobacteria</taxon>
        <taxon>Hyphomicrobiales</taxon>
        <taxon>Methylobacteriaceae</taxon>
        <taxon>Methylobacterium</taxon>
    </lineage>
</organism>
<evidence type="ECO:0000256" key="3">
    <source>
        <dbReference type="ARBA" id="ARBA00022525"/>
    </source>
</evidence>
<dbReference type="PRINTS" id="PR01488">
    <property type="entry name" value="RTXTOXINA"/>
</dbReference>
<dbReference type="GO" id="GO:0005509">
    <property type="term" value="F:calcium ion binding"/>
    <property type="evidence" value="ECO:0007669"/>
    <property type="project" value="InterPro"/>
</dbReference>
<dbReference type="InterPro" id="IPR003995">
    <property type="entry name" value="RTX_toxin_determinant-A"/>
</dbReference>
<reference evidence="9" key="1">
    <citation type="submission" date="2019-12" db="EMBL/GenBank/DDBJ databases">
        <authorList>
            <person name="Cremers G."/>
        </authorList>
    </citation>
    <scope>NUCLEOTIDE SEQUENCE</scope>
    <source>
        <strain evidence="9">Mbul1</strain>
    </source>
</reference>
<keyword evidence="6" id="KW-0843">Virulence</keyword>
<accession>A0A679JIG3</accession>